<dbReference type="Proteomes" id="UP000050164">
    <property type="component" value="Unassembled WGS sequence"/>
</dbReference>
<dbReference type="EMBL" id="CNFU01001183">
    <property type="protein sequence ID" value="CKT13899.1"/>
    <property type="molecule type" value="Genomic_DNA"/>
</dbReference>
<dbReference type="AlphaFoldDB" id="A0A654TBT9"/>
<evidence type="ECO:0000313" key="8">
    <source>
        <dbReference type="Proteomes" id="UP000050164"/>
    </source>
</evidence>
<dbReference type="Proteomes" id="UP000044938">
    <property type="component" value="Unassembled WGS sequence"/>
</dbReference>
<evidence type="ECO:0000313" key="7">
    <source>
        <dbReference type="Proteomes" id="UP000049023"/>
    </source>
</evidence>
<dbReference type="PANTHER" id="PTHR40254">
    <property type="entry name" value="BLR0577 PROTEIN"/>
    <property type="match status" value="1"/>
</dbReference>
<dbReference type="EMBL" id="CNFT01001327">
    <property type="protein sequence ID" value="CKT16452.1"/>
    <property type="molecule type" value="Genomic_DNA"/>
</dbReference>
<gene>
    <name evidence="1" type="ORF">ERS007681_03066</name>
    <name evidence="4" type="ORF">ERS007720_03825</name>
    <name evidence="3" type="ORF">ERS027659_04037</name>
    <name evidence="2" type="ORF">ERS027661_03982</name>
</gene>
<sequence length="409" mass="44175">MDGNQWGELYLPRFLFGVFLSEQMIAAIAALGERDLAEIVTIRAEAMSAHSADGHYRIGLRPSGNGPTAIAAGKVVVAIGSPPTKAILASDSEPAFTYINDFYSPGGESNVARLRDSLDRVESWEKRNVLVVGSNATSLEALYLMRHDARIRARVRSITVISRSGVLPYMICNQPPEFDFPRLRTLLCTEAIAAADLMSAIRDDLATAEERSLNLADLYDAVAALFGQALHKMDLVQQEEFFCVHGMNFTKLVRRAGRDCRQASEELAADGTLSLLAGEVLRVDACASGQPFATMTYRAAGAEHTHPVPFAAVVNCGGFEELDTCSSPFLVSAMQNGLCRPNRTNRGLLVNDDFEASPGFCVIGPLVGGNFTPKIRFWHVESAPRVRSLAKSLAASLLASLQPVALAPC</sequence>
<dbReference type="InterPro" id="IPR052189">
    <property type="entry name" value="L-asp_N-monooxygenase_NS-form"/>
</dbReference>
<dbReference type="EMBL" id="CSAJ01000681">
    <property type="protein sequence ID" value="COX05728.1"/>
    <property type="molecule type" value="Genomic_DNA"/>
</dbReference>
<reference evidence="5 6" key="1">
    <citation type="submission" date="2015-03" db="EMBL/GenBank/DDBJ databases">
        <authorList>
            <consortium name="Pathogen Informatics"/>
        </authorList>
    </citation>
    <scope>NUCLEOTIDE SEQUENCE [LARGE SCALE GENOMIC DNA]</scope>
    <source>
        <strain evidence="3 8">Bir 185</strain>
        <strain evidence="2 7">Bir 187</strain>
        <strain evidence="1 6">G09901357</strain>
        <strain evidence="4 5">M09401471</strain>
    </source>
</reference>
<evidence type="ECO:0000313" key="6">
    <source>
        <dbReference type="Proteomes" id="UP000048289"/>
    </source>
</evidence>
<name>A0A654TBT9_MYCTX</name>
<organism evidence="1 6">
    <name type="scientific">Mycobacterium tuberculosis</name>
    <dbReference type="NCBI Taxonomy" id="1773"/>
    <lineage>
        <taxon>Bacteria</taxon>
        <taxon>Bacillati</taxon>
        <taxon>Actinomycetota</taxon>
        <taxon>Actinomycetes</taxon>
        <taxon>Mycobacteriales</taxon>
        <taxon>Mycobacteriaceae</taxon>
        <taxon>Mycobacterium</taxon>
        <taxon>Mycobacterium tuberculosis complex</taxon>
    </lineage>
</organism>
<evidence type="ECO:0000313" key="3">
    <source>
        <dbReference type="EMBL" id="CKT16452.1"/>
    </source>
</evidence>
<dbReference type="EMBL" id="CFOE01000479">
    <property type="protein sequence ID" value="CFE41946.1"/>
    <property type="molecule type" value="Genomic_DNA"/>
</dbReference>
<evidence type="ECO:0000313" key="4">
    <source>
        <dbReference type="EMBL" id="COX05728.1"/>
    </source>
</evidence>
<accession>A0A654TBT9</accession>
<evidence type="ECO:0000313" key="1">
    <source>
        <dbReference type="EMBL" id="CFE41946.1"/>
    </source>
</evidence>
<proteinExistence type="predicted"/>
<dbReference type="PANTHER" id="PTHR40254:SF1">
    <property type="entry name" value="BLR0577 PROTEIN"/>
    <property type="match status" value="1"/>
</dbReference>
<dbReference type="Proteomes" id="UP000049023">
    <property type="component" value="Unassembled WGS sequence"/>
</dbReference>
<evidence type="ECO:0000313" key="2">
    <source>
        <dbReference type="EMBL" id="CKT13899.1"/>
    </source>
</evidence>
<dbReference type="Proteomes" id="UP000048289">
    <property type="component" value="Unassembled WGS sequence"/>
</dbReference>
<protein>
    <submittedName>
        <fullName evidence="1">Uncharacterized protein</fullName>
    </submittedName>
</protein>
<evidence type="ECO:0000313" key="5">
    <source>
        <dbReference type="Proteomes" id="UP000044938"/>
    </source>
</evidence>